<dbReference type="PANTHER" id="PTHR40202">
    <property type="match status" value="1"/>
</dbReference>
<dbReference type="NCBIfam" id="TIGR03276">
    <property type="entry name" value="Phn-HD"/>
    <property type="match status" value="1"/>
</dbReference>
<feature type="domain" description="HD" evidence="1">
    <location>
        <begin position="28"/>
        <end position="63"/>
    </location>
</feature>
<dbReference type="PANTHER" id="PTHR40202:SF1">
    <property type="entry name" value="HD DOMAIN-CONTAINING PROTEIN"/>
    <property type="match status" value="1"/>
</dbReference>
<evidence type="ECO:0000259" key="1">
    <source>
        <dbReference type="Pfam" id="PF01966"/>
    </source>
</evidence>
<sequence>MPYTLSSLLDLYRDRGQAQYGNEAVSQLEHALQCATLAAAAGQSAELIAACLFHDLGHLLHPLGDAPGLRTIDDRHEYRAMPVLEQMFPSTVTRPIQLHVAAKRYLCAVDAGYWDALSAASKRSLELQGGVFSPTAAAAFIQQPDAKQAVQLRRWDDLAKVQGLETPDLDHFLPMLQQVHRAPSEPLG</sequence>
<evidence type="ECO:0000313" key="2">
    <source>
        <dbReference type="EMBL" id="NEV68379.1"/>
    </source>
</evidence>
<dbReference type="InterPro" id="IPR052567">
    <property type="entry name" value="OP_Dioxygenase"/>
</dbReference>
<reference evidence="2" key="1">
    <citation type="submission" date="2014-11" db="EMBL/GenBank/DDBJ databases">
        <authorList>
            <person name="Malar M.C."/>
            <person name="Sen D."/>
            <person name="Tripathy S."/>
        </authorList>
    </citation>
    <scope>NUCLEOTIDE SEQUENCE</scope>
    <source>
        <strain evidence="2">BDU141951</strain>
    </source>
</reference>
<dbReference type="EMBL" id="JTHE02000003">
    <property type="protein sequence ID" value="NEV68379.1"/>
    <property type="molecule type" value="Genomic_DNA"/>
</dbReference>
<dbReference type="CDD" id="cd00077">
    <property type="entry name" value="HDc"/>
    <property type="match status" value="1"/>
</dbReference>
<dbReference type="InterPro" id="IPR006674">
    <property type="entry name" value="HD_domain"/>
</dbReference>
<accession>A0A0C1V7J4</accession>
<gene>
    <name evidence="2" type="ORF">QQ91_014790</name>
</gene>
<dbReference type="Pfam" id="PF01966">
    <property type="entry name" value="HD"/>
    <property type="match status" value="1"/>
</dbReference>
<comment type="caution">
    <text evidence="2">The sequence shown here is derived from an EMBL/GenBank/DDBJ whole genome shotgun (WGS) entry which is preliminary data.</text>
</comment>
<dbReference type="AlphaFoldDB" id="A0A0C1V7J4"/>
<dbReference type="InterPro" id="IPR017670">
    <property type="entry name" value="Phosphonate_degrad-assoc"/>
</dbReference>
<protein>
    <submittedName>
        <fullName evidence="2">HD domain-containing protein</fullName>
    </submittedName>
</protein>
<name>A0A0C1V7J4_9CYAN</name>
<dbReference type="Gene3D" id="1.10.3210.10">
    <property type="entry name" value="Hypothetical protein af1432"/>
    <property type="match status" value="1"/>
</dbReference>
<organism evidence="2">
    <name type="scientific">Lyngbya confervoides BDU141951</name>
    <dbReference type="NCBI Taxonomy" id="1574623"/>
    <lineage>
        <taxon>Bacteria</taxon>
        <taxon>Bacillati</taxon>
        <taxon>Cyanobacteriota</taxon>
        <taxon>Cyanophyceae</taxon>
        <taxon>Oscillatoriophycideae</taxon>
        <taxon>Oscillatoriales</taxon>
        <taxon>Microcoleaceae</taxon>
        <taxon>Lyngbya</taxon>
    </lineage>
</organism>
<dbReference type="SUPFAM" id="SSF109604">
    <property type="entry name" value="HD-domain/PDEase-like"/>
    <property type="match status" value="1"/>
</dbReference>
<proteinExistence type="predicted"/>
<reference evidence="2" key="2">
    <citation type="journal article" date="2015" name="Genome Announc.">
        <title>Draft Genome Sequence of Filamentous Marine Cyanobacterium Lyngbya confervoides Strain BDU141951.</title>
        <authorList>
            <person name="Chandrababunaidu M.M."/>
            <person name="Sen D."/>
            <person name="Tripathy S."/>
        </authorList>
    </citation>
    <scope>NUCLEOTIDE SEQUENCE</scope>
    <source>
        <strain evidence="2">BDU141951</strain>
    </source>
</reference>
<reference evidence="2" key="3">
    <citation type="submission" date="2020-02" db="EMBL/GenBank/DDBJ databases">
        <authorList>
            <person name="Sarangi A.N."/>
            <person name="Ghosh S."/>
            <person name="Mukherjee M."/>
            <person name="Tripathy S."/>
        </authorList>
    </citation>
    <scope>NUCLEOTIDE SEQUENCE</scope>
    <source>
        <strain evidence="2">BDU141951</strain>
    </source>
</reference>
<dbReference type="InterPro" id="IPR003607">
    <property type="entry name" value="HD/PDEase_dom"/>
</dbReference>